<sequence>MAGGHTFSKPSRLTYESINDALPFPSQTQTDYGEDISELIMNFREPIRETEPHELTQSASDATGPPSSTSSSLKRKFGSSSNTSLSTLENRLIKKPKVDEPAPAPYIIAFSEFIQERTDLPYGVLFEIARLLSCGVLTYEQISADHLNKLNGNNVQSAPETGRTLRPETTSSVNTDPAFAQENAVTSPWEQLDIEEDALSQDPYAGLGHSQLFPGWYGGKVGFKGKLDRIKGSYKVVLERCTLGPSYRFARRYGSKNFLRIRVPKKILYIPENGLDKFFLKPFVLWGNVFRSFYAKDGNVFMFRTNELMVDGEAMTKWSARTALGLSNSVPGPILDAKDILDEDDIISSEGSDMTDGCGSTTRSTTMEVFRIASPDTWPTAFQFRLQGAKGMLIEKSETSTTEPLKVWLRPSQIKIRYPPGHHDPLDPSLRIIDLLRTSYMRSPGRISAETIINLAENGVPHAIFVHLLRTNLAEVVNGLTIWEGPEAMYNLWTNVERAGAVVFSRRAREAAGEARARGYGEGWTEEADDEDEDDEDGMKFDIALAQGSAAWWADQTSGCPSSLEETVLVLLDAGFRPELSPILREKLKQVVTTRVKNMTIKYRYELPLSAIAFVVPDPYSVLGTDEIHVKSSRRNLKSQDGLQTDIVLGQVLLTRNPCKLPTDVRKVQAVENPLLRSYTDVIVCSVQGHRRLLDFLAGGDYDGDTATVIWDAEIVKHFQNADEKYSKEPDGLETCFTSDDNETVDKFIKATSSLPPLVQTLKIQKYLLGALRDTSVVGKYSAMHDAAIYHLGYSHPRTIRLAYKFCKVLDAPKTGLKIKSATLTSDLIKYNDSRGPEWKQKKPKSDSKYDCPSNAPFTRRGKNEFITGHFIMDVLSNQAKKERDRTLAQMEEIFKPLEELSDPHLTQPWVDAVEMAKRGSPELARAKQMDLSKIAEHVQTMFRMHRSDINKTFTNQAIESRQDILRNLSKRFAASPSPDELMTFTDAASISRLRASYAYLYDLEQKKRSLGWSRFPWDVALRELCHIKASALGPCKTVTTGFYERFKLSRR</sequence>
<feature type="compositionally biased region" description="Basic and acidic residues" evidence="2">
    <location>
        <begin position="45"/>
        <end position="54"/>
    </location>
</feature>
<evidence type="ECO:0000313" key="5">
    <source>
        <dbReference type="Proteomes" id="UP000565441"/>
    </source>
</evidence>
<feature type="region of interest" description="Disordered" evidence="2">
    <location>
        <begin position="41"/>
        <end position="83"/>
    </location>
</feature>
<feature type="domain" description="RDRP core" evidence="3">
    <location>
        <begin position="235"/>
        <end position="849"/>
    </location>
</feature>
<comment type="similarity">
    <text evidence="1">Belongs to the RdRP family.</text>
</comment>
<evidence type="ECO:0000313" key="4">
    <source>
        <dbReference type="EMBL" id="KAF5380169.1"/>
    </source>
</evidence>
<dbReference type="GO" id="GO:0030422">
    <property type="term" value="P:siRNA processing"/>
    <property type="evidence" value="ECO:0007669"/>
    <property type="project" value="TreeGrafter"/>
</dbReference>
<keyword evidence="1" id="KW-0696">RNA-directed RNA polymerase</keyword>
<comment type="caution">
    <text evidence="4">The sequence shown here is derived from an EMBL/GenBank/DDBJ whole genome shotgun (WGS) entry which is preliminary data.</text>
</comment>
<evidence type="ECO:0000256" key="1">
    <source>
        <dbReference type="RuleBase" id="RU363098"/>
    </source>
</evidence>
<dbReference type="GO" id="GO:0003968">
    <property type="term" value="F:RNA-directed RNA polymerase activity"/>
    <property type="evidence" value="ECO:0007669"/>
    <property type="project" value="UniProtKB-KW"/>
</dbReference>
<dbReference type="OrthoDB" id="10055769at2759"/>
<accession>A0A8H5M499</accession>
<protein>
    <recommendedName>
        <fullName evidence="1">RNA-dependent RNA polymerase</fullName>
        <ecNumber evidence="1">2.7.7.48</ecNumber>
    </recommendedName>
</protein>
<keyword evidence="5" id="KW-1185">Reference proteome</keyword>
<dbReference type="AlphaFoldDB" id="A0A8H5M499"/>
<dbReference type="PANTHER" id="PTHR23079:SF55">
    <property type="entry name" value="RNA-DIRECTED RNA POLYMERASE"/>
    <property type="match status" value="1"/>
</dbReference>
<feature type="compositionally biased region" description="Low complexity" evidence="2">
    <location>
        <begin position="58"/>
        <end position="83"/>
    </location>
</feature>
<keyword evidence="1" id="KW-0548">Nucleotidyltransferase</keyword>
<keyword evidence="1" id="KW-0808">Transferase</keyword>
<feature type="region of interest" description="Disordered" evidence="2">
    <location>
        <begin position="835"/>
        <end position="855"/>
    </location>
</feature>
<dbReference type="Proteomes" id="UP000565441">
    <property type="component" value="Unassembled WGS sequence"/>
</dbReference>
<dbReference type="InterPro" id="IPR007855">
    <property type="entry name" value="RDRP"/>
</dbReference>
<comment type="catalytic activity">
    <reaction evidence="1">
        <text>RNA(n) + a ribonucleoside 5'-triphosphate = RNA(n+1) + diphosphate</text>
        <dbReference type="Rhea" id="RHEA:21248"/>
        <dbReference type="Rhea" id="RHEA-COMP:14527"/>
        <dbReference type="Rhea" id="RHEA-COMP:17342"/>
        <dbReference type="ChEBI" id="CHEBI:33019"/>
        <dbReference type="ChEBI" id="CHEBI:61557"/>
        <dbReference type="ChEBI" id="CHEBI:140395"/>
        <dbReference type="EC" id="2.7.7.48"/>
    </reaction>
</comment>
<feature type="region of interest" description="Disordered" evidence="2">
    <location>
        <begin position="153"/>
        <end position="174"/>
    </location>
</feature>
<dbReference type="Pfam" id="PF05183">
    <property type="entry name" value="RdRP"/>
    <property type="match status" value="1"/>
</dbReference>
<dbReference type="EC" id="2.7.7.48" evidence="1"/>
<dbReference type="PANTHER" id="PTHR23079">
    <property type="entry name" value="RNA-DEPENDENT RNA POLYMERASE"/>
    <property type="match status" value="1"/>
</dbReference>
<dbReference type="GO" id="GO:0003723">
    <property type="term" value="F:RNA binding"/>
    <property type="evidence" value="ECO:0007669"/>
    <property type="project" value="UniProtKB-KW"/>
</dbReference>
<evidence type="ECO:0000259" key="3">
    <source>
        <dbReference type="Pfam" id="PF05183"/>
    </source>
</evidence>
<dbReference type="InterPro" id="IPR057596">
    <property type="entry name" value="RDRP_core"/>
</dbReference>
<dbReference type="GO" id="GO:0031380">
    <property type="term" value="C:nuclear RNA-directed RNA polymerase complex"/>
    <property type="evidence" value="ECO:0007669"/>
    <property type="project" value="TreeGrafter"/>
</dbReference>
<organism evidence="4 5">
    <name type="scientific">Tricholomella constricta</name>
    <dbReference type="NCBI Taxonomy" id="117010"/>
    <lineage>
        <taxon>Eukaryota</taxon>
        <taxon>Fungi</taxon>
        <taxon>Dikarya</taxon>
        <taxon>Basidiomycota</taxon>
        <taxon>Agaricomycotina</taxon>
        <taxon>Agaricomycetes</taxon>
        <taxon>Agaricomycetidae</taxon>
        <taxon>Agaricales</taxon>
        <taxon>Tricholomatineae</taxon>
        <taxon>Lyophyllaceae</taxon>
        <taxon>Tricholomella</taxon>
    </lineage>
</organism>
<proteinExistence type="inferred from homology"/>
<gene>
    <name evidence="4" type="ORF">D9615_006104</name>
</gene>
<keyword evidence="1" id="KW-0694">RNA-binding</keyword>
<dbReference type="EMBL" id="JAACJP010000014">
    <property type="protein sequence ID" value="KAF5380169.1"/>
    <property type="molecule type" value="Genomic_DNA"/>
</dbReference>
<reference evidence="4 5" key="1">
    <citation type="journal article" date="2020" name="ISME J.">
        <title>Uncovering the hidden diversity of litter-decomposition mechanisms in mushroom-forming fungi.</title>
        <authorList>
            <person name="Floudas D."/>
            <person name="Bentzer J."/>
            <person name="Ahren D."/>
            <person name="Johansson T."/>
            <person name="Persson P."/>
            <person name="Tunlid A."/>
        </authorList>
    </citation>
    <scope>NUCLEOTIDE SEQUENCE [LARGE SCALE GENOMIC DNA]</scope>
    <source>
        <strain evidence="4 5">CBS 661.87</strain>
    </source>
</reference>
<name>A0A8H5M499_9AGAR</name>
<feature type="compositionally biased region" description="Basic and acidic residues" evidence="2">
    <location>
        <begin position="835"/>
        <end position="850"/>
    </location>
</feature>
<evidence type="ECO:0000256" key="2">
    <source>
        <dbReference type="SAM" id="MobiDB-lite"/>
    </source>
</evidence>